<keyword evidence="1" id="KW-0812">Transmembrane</keyword>
<keyword evidence="1" id="KW-0472">Membrane</keyword>
<dbReference type="RefSeq" id="WP_160895105.1">
    <property type="nucleotide sequence ID" value="NZ_WUMU01000016.1"/>
</dbReference>
<dbReference type="EMBL" id="WUMU01000016">
    <property type="protein sequence ID" value="MXN18979.1"/>
    <property type="molecule type" value="Genomic_DNA"/>
</dbReference>
<reference evidence="2 3" key="1">
    <citation type="submission" date="2019-12" db="EMBL/GenBank/DDBJ databases">
        <authorList>
            <person name="Li M."/>
        </authorList>
    </citation>
    <scope>NUCLEOTIDE SEQUENCE [LARGE SCALE GENOMIC DNA]</scope>
    <source>
        <strain evidence="2 3">GBMRC 2024</strain>
    </source>
</reference>
<evidence type="ECO:0008006" key="4">
    <source>
        <dbReference type="Google" id="ProtNLM"/>
    </source>
</evidence>
<name>A0A6L7G542_9RHOB</name>
<dbReference type="Proteomes" id="UP000477911">
    <property type="component" value="Unassembled WGS sequence"/>
</dbReference>
<protein>
    <recommendedName>
        <fullName evidence="4">Histidinol phosphate aminotransferase</fullName>
    </recommendedName>
</protein>
<keyword evidence="1" id="KW-1133">Transmembrane helix</keyword>
<dbReference type="AlphaFoldDB" id="A0A6L7G542"/>
<keyword evidence="3" id="KW-1185">Reference proteome</keyword>
<evidence type="ECO:0000256" key="1">
    <source>
        <dbReference type="SAM" id="Phobius"/>
    </source>
</evidence>
<accession>A0A6L7G542</accession>
<evidence type="ECO:0000313" key="2">
    <source>
        <dbReference type="EMBL" id="MXN18979.1"/>
    </source>
</evidence>
<evidence type="ECO:0000313" key="3">
    <source>
        <dbReference type="Proteomes" id="UP000477911"/>
    </source>
</evidence>
<organism evidence="2 3">
    <name type="scientific">Pseudooceanicola albus</name>
    <dbReference type="NCBI Taxonomy" id="2692189"/>
    <lineage>
        <taxon>Bacteria</taxon>
        <taxon>Pseudomonadati</taxon>
        <taxon>Pseudomonadota</taxon>
        <taxon>Alphaproteobacteria</taxon>
        <taxon>Rhodobacterales</taxon>
        <taxon>Paracoccaceae</taxon>
        <taxon>Pseudooceanicola</taxon>
    </lineage>
</organism>
<feature type="transmembrane region" description="Helical" evidence="1">
    <location>
        <begin position="20"/>
        <end position="50"/>
    </location>
</feature>
<sequence>MSYARPPFAPPAPNYTTPVLVMGFVNLLWIFGFLWAAFGIQWVLVAGYLLNLAIRWLARRRAA</sequence>
<proteinExistence type="predicted"/>
<gene>
    <name evidence="2" type="ORF">GR170_14115</name>
</gene>
<comment type="caution">
    <text evidence="2">The sequence shown here is derived from an EMBL/GenBank/DDBJ whole genome shotgun (WGS) entry which is preliminary data.</text>
</comment>